<reference evidence="6" key="3">
    <citation type="submission" date="2023-05" db="EMBL/GenBank/DDBJ databases">
        <authorList>
            <person name="Smith C.H."/>
        </authorList>
    </citation>
    <scope>NUCLEOTIDE SEQUENCE</scope>
    <source>
        <strain evidence="6">CHS0354</strain>
        <tissue evidence="6">Mantle</tissue>
    </source>
</reference>
<proteinExistence type="predicted"/>
<feature type="compositionally biased region" description="Basic and acidic residues" evidence="3">
    <location>
        <begin position="392"/>
        <end position="407"/>
    </location>
</feature>
<dbReference type="InterPro" id="IPR002181">
    <property type="entry name" value="Fibrinogen_a/b/g_C_dom"/>
</dbReference>
<accession>A0AAE0W1W5</accession>
<feature type="compositionally biased region" description="Basic and acidic residues" evidence="3">
    <location>
        <begin position="903"/>
        <end position="936"/>
    </location>
</feature>
<keyword evidence="1" id="KW-1015">Disulfide bond</keyword>
<evidence type="ECO:0000256" key="2">
    <source>
        <dbReference type="SAM" id="Coils"/>
    </source>
</evidence>
<dbReference type="InterPro" id="IPR036056">
    <property type="entry name" value="Fibrinogen-like_C"/>
</dbReference>
<keyword evidence="2" id="KW-0175">Coiled coil</keyword>
<reference evidence="6" key="1">
    <citation type="journal article" date="2021" name="Genome Biol. Evol.">
        <title>A High-Quality Reference Genome for a Parasitic Bivalve with Doubly Uniparental Inheritance (Bivalvia: Unionida).</title>
        <authorList>
            <person name="Smith C.H."/>
        </authorList>
    </citation>
    <scope>NUCLEOTIDE SEQUENCE</scope>
    <source>
        <strain evidence="6">CHS0354</strain>
    </source>
</reference>
<feature type="region of interest" description="Disordered" evidence="3">
    <location>
        <begin position="903"/>
        <end position="1095"/>
    </location>
</feature>
<evidence type="ECO:0000259" key="5">
    <source>
        <dbReference type="PROSITE" id="PS51406"/>
    </source>
</evidence>
<gene>
    <name evidence="6" type="ORF">CHS0354_040117</name>
</gene>
<feature type="coiled-coil region" evidence="2">
    <location>
        <begin position="458"/>
        <end position="506"/>
    </location>
</feature>
<dbReference type="PANTHER" id="PTHR19143">
    <property type="entry name" value="FIBRINOGEN/TENASCIN/ANGIOPOEITIN"/>
    <property type="match status" value="1"/>
</dbReference>
<feature type="coiled-coil region" evidence="2">
    <location>
        <begin position="599"/>
        <end position="626"/>
    </location>
</feature>
<dbReference type="InterPro" id="IPR050373">
    <property type="entry name" value="Fibrinogen_C-term_domain"/>
</dbReference>
<dbReference type="SUPFAM" id="SSF56496">
    <property type="entry name" value="Fibrinogen C-terminal domain-like"/>
    <property type="match status" value="1"/>
</dbReference>
<feature type="region of interest" description="Disordered" evidence="3">
    <location>
        <begin position="125"/>
        <end position="144"/>
    </location>
</feature>
<evidence type="ECO:0000256" key="4">
    <source>
        <dbReference type="SAM" id="SignalP"/>
    </source>
</evidence>
<sequence>MALKINVLNVICLFIGSYVVGSKDLCDVRIWYQNLIADDIFIRDLDRDQIKLRNNIESLVLKSSETETARMIDCYIIEMYNEMLQEKYDYAYNRKIRGDTKQPEEQMPTGKGTDKNLVLNESSNNAKAETSATGQISAEKGADVRERVNEKIHDITTDKEAHQKADEYDKLGSVSEIDETEFSEDETVFSKEDENYMLDVENEAKNLAVNLSEHTIKEPLVSNNQKKTSQVLIIEGASENLNITAPGEPSEPKADTMLNGVKTEKRSMNSMPFGVCRKLYCTWIDIFDALCCENSTGESNISSQKKQYNRLLSLSYCHNGLVCSNHCFYVFSPTYCIVGYLSWIQKYDADTERGQQLDVAKPSDQGPVPPDSIDGKLESSIEGTQIYEQEEDKEKVSKSVPETRDEDKPKMLDVQTDINTDELNIQKEMHPSNSKDRLSLEEIELHMNKKTSEYGSKLQNLELMILRLENQLLLEKMNKQNHSSTITKLENQILKLENILLNMNKKYSDLLSESQGMRARQIKYLELEQERKNDKYLALEDKSAQNLEMITQHQAKIIELTEKLENQTEIISILKGRSEYIENHNRMLYQLIMNQTVFMSQIMQRIQDLSDQNSKQREETSILKQKLDMSLARNKLLEFKQKLSTSVMSERFMEQLYMLVSDTNIPNFDKKIAAQHEPQGNVKNDDDDADIHFKDYLNKGSFHEQIINWCPSENYSAPACMSNVLFSTQCPPYNNLIWRICNGKVTQQNTSKTSDSVLDNGEGKIVNRENITTDGIDKDLQVRPKEVSEGDTNVSGRRKEDNILYKNSEMIDTTKADDEQKMQKPVDSKDESMDEITIKDDGEETKLSTNFENQLKIDNDKSFKDEYKYVGSQEHIQHVERQEHVDENYKILKVLEQQGYVDRSAKRSDVLEQQEPVDKNAKRSDVPEQEPVDRNAKRTLALEQQEPIDKNAKQPDVLEQEPVERNAKRSDVLDQQESVDRNAKRSDVLDQQEPVDRNAKRSNVLDQQEPVDRNAKQSDVLDQQEPVDGNAKRSGVLEQTNEDAHKNDDNTSTQQKEQEQEQDSLKGTQVPKGGTVTKAEAKKERKTPIYMTDEKQREPKDCYDYYVRGNYKDGTYKIKPTGSAELIQVFCDMKRGGWTMIQKRQDGSTNFFRKWEDYKKGFGGLYGEHWIGNENIHRLTNQDYYSLRVDLRDWDKEWRYAIYEFFLVDSEDMGYRLNIDGYSGDAGDGLGKHDGSKFSTTDVDNDKVVKEFGGSCANRFHGAGWYYKCYSSNMNGKYYTSGTIPEKLYDGVTWKPWKGPNYSLRVTEMKIRPSSVKDGK</sequence>
<feature type="region of interest" description="Disordered" evidence="3">
    <location>
        <begin position="784"/>
        <end position="845"/>
    </location>
</feature>
<dbReference type="Proteomes" id="UP001195483">
    <property type="component" value="Unassembled WGS sequence"/>
</dbReference>
<dbReference type="InterPro" id="IPR014716">
    <property type="entry name" value="Fibrinogen_a/b/g_C_1"/>
</dbReference>
<dbReference type="CDD" id="cd00087">
    <property type="entry name" value="FReD"/>
    <property type="match status" value="1"/>
</dbReference>
<dbReference type="Gene3D" id="3.90.215.10">
    <property type="entry name" value="Gamma Fibrinogen, chain A, domain 1"/>
    <property type="match status" value="1"/>
</dbReference>
<dbReference type="GO" id="GO:0005615">
    <property type="term" value="C:extracellular space"/>
    <property type="evidence" value="ECO:0007669"/>
    <property type="project" value="TreeGrafter"/>
</dbReference>
<evidence type="ECO:0000256" key="1">
    <source>
        <dbReference type="ARBA" id="ARBA00023157"/>
    </source>
</evidence>
<keyword evidence="7" id="KW-1185">Reference proteome</keyword>
<evidence type="ECO:0000313" key="6">
    <source>
        <dbReference type="EMBL" id="KAK3597392.1"/>
    </source>
</evidence>
<dbReference type="SMART" id="SM00186">
    <property type="entry name" value="FBG"/>
    <property type="match status" value="1"/>
</dbReference>
<protein>
    <recommendedName>
        <fullName evidence="5">Fibrinogen C-terminal domain-containing protein</fullName>
    </recommendedName>
</protein>
<keyword evidence="4" id="KW-0732">Signal</keyword>
<evidence type="ECO:0000313" key="7">
    <source>
        <dbReference type="Proteomes" id="UP001195483"/>
    </source>
</evidence>
<comment type="caution">
    <text evidence="6">The sequence shown here is derived from an EMBL/GenBank/DDBJ whole genome shotgun (WGS) entry which is preliminary data.</text>
</comment>
<feature type="chain" id="PRO_5042235400" description="Fibrinogen C-terminal domain-containing protein" evidence="4">
    <location>
        <begin position="23"/>
        <end position="1320"/>
    </location>
</feature>
<dbReference type="Pfam" id="PF00147">
    <property type="entry name" value="Fibrinogen_C"/>
    <property type="match status" value="1"/>
</dbReference>
<feature type="compositionally biased region" description="Polar residues" evidence="3">
    <location>
        <begin position="125"/>
        <end position="136"/>
    </location>
</feature>
<feature type="region of interest" description="Disordered" evidence="3">
    <location>
        <begin position="358"/>
        <end position="377"/>
    </location>
</feature>
<feature type="domain" description="Fibrinogen C-terminal" evidence="5">
    <location>
        <begin position="1093"/>
        <end position="1315"/>
    </location>
</feature>
<feature type="region of interest" description="Disordered" evidence="3">
    <location>
        <begin position="386"/>
        <end position="407"/>
    </location>
</feature>
<feature type="compositionally biased region" description="Basic and acidic residues" evidence="3">
    <location>
        <begin position="962"/>
        <end position="999"/>
    </location>
</feature>
<dbReference type="EMBL" id="JAEAOA010002330">
    <property type="protein sequence ID" value="KAK3597392.1"/>
    <property type="molecule type" value="Genomic_DNA"/>
</dbReference>
<evidence type="ECO:0000256" key="3">
    <source>
        <dbReference type="SAM" id="MobiDB-lite"/>
    </source>
</evidence>
<dbReference type="PANTHER" id="PTHR19143:SF459">
    <property type="entry name" value="FIBRINOGEN C-TERMINAL DOMAIN-CONTAINING PROTEIN"/>
    <property type="match status" value="1"/>
</dbReference>
<name>A0AAE0W1W5_9BIVA</name>
<feature type="compositionally biased region" description="Basic and acidic residues" evidence="3">
    <location>
        <begin position="1079"/>
        <end position="1095"/>
    </location>
</feature>
<dbReference type="PROSITE" id="PS51406">
    <property type="entry name" value="FIBRINOGEN_C_2"/>
    <property type="match status" value="1"/>
</dbReference>
<feature type="signal peptide" evidence="4">
    <location>
        <begin position="1"/>
        <end position="22"/>
    </location>
</feature>
<reference evidence="6" key="2">
    <citation type="journal article" date="2021" name="Genome Biol. Evol.">
        <title>Developing a high-quality reference genome for a parasitic bivalve with doubly uniparental inheritance (Bivalvia: Unionida).</title>
        <authorList>
            <person name="Smith C.H."/>
        </authorList>
    </citation>
    <scope>NUCLEOTIDE SEQUENCE</scope>
    <source>
        <strain evidence="6">CHS0354</strain>
        <tissue evidence="6">Mantle</tissue>
    </source>
</reference>
<organism evidence="6 7">
    <name type="scientific">Potamilus streckersoni</name>
    <dbReference type="NCBI Taxonomy" id="2493646"/>
    <lineage>
        <taxon>Eukaryota</taxon>
        <taxon>Metazoa</taxon>
        <taxon>Spiralia</taxon>
        <taxon>Lophotrochozoa</taxon>
        <taxon>Mollusca</taxon>
        <taxon>Bivalvia</taxon>
        <taxon>Autobranchia</taxon>
        <taxon>Heteroconchia</taxon>
        <taxon>Palaeoheterodonta</taxon>
        <taxon>Unionida</taxon>
        <taxon>Unionoidea</taxon>
        <taxon>Unionidae</taxon>
        <taxon>Ambleminae</taxon>
        <taxon>Lampsilini</taxon>
        <taxon>Potamilus</taxon>
    </lineage>
</organism>
<feature type="compositionally biased region" description="Basic and acidic residues" evidence="3">
    <location>
        <begin position="812"/>
        <end position="845"/>
    </location>
</feature>
<dbReference type="FunFam" id="3.90.215.10:FF:000001">
    <property type="entry name" value="Tenascin isoform 1"/>
    <property type="match status" value="1"/>
</dbReference>